<reference evidence="2" key="2">
    <citation type="submission" date="2020-05" db="UniProtKB">
        <authorList>
            <consortium name="EnsemblMetazoa"/>
        </authorList>
    </citation>
    <scope>IDENTIFICATION</scope>
</reference>
<sequence>MRCAGAPEAPDQMKHHHGWLRLCPTPASGGLHNKESAPSASLHYGVHFLVLAGGGGAGRTIAPFFHAPLYGSCCGVFYPRAASAAGEGSQGDADLFASRRAASSSFCSCSFCYPLSPDVHFLLR</sequence>
<organism evidence="1">
    <name type="scientific">Anopheles sinensis</name>
    <name type="common">Mosquito</name>
    <dbReference type="NCBI Taxonomy" id="74873"/>
    <lineage>
        <taxon>Eukaryota</taxon>
        <taxon>Metazoa</taxon>
        <taxon>Ecdysozoa</taxon>
        <taxon>Arthropoda</taxon>
        <taxon>Hexapoda</taxon>
        <taxon>Insecta</taxon>
        <taxon>Pterygota</taxon>
        <taxon>Neoptera</taxon>
        <taxon>Endopterygota</taxon>
        <taxon>Diptera</taxon>
        <taxon>Nematocera</taxon>
        <taxon>Culicoidea</taxon>
        <taxon>Culicidae</taxon>
        <taxon>Anophelinae</taxon>
        <taxon>Anopheles</taxon>
    </lineage>
</organism>
<proteinExistence type="predicted"/>
<name>A0A084WRM8_ANOSI</name>
<dbReference type="VEuPathDB" id="VectorBase:ASIC021146"/>
<dbReference type="Proteomes" id="UP000030765">
    <property type="component" value="Unassembled WGS sequence"/>
</dbReference>
<protein>
    <submittedName>
        <fullName evidence="1 2">Uncharacterized protein</fullName>
    </submittedName>
</protein>
<accession>A0A084WRM8</accession>
<dbReference type="AlphaFoldDB" id="A0A084WRM8"/>
<keyword evidence="3" id="KW-1185">Reference proteome</keyword>
<evidence type="ECO:0000313" key="3">
    <source>
        <dbReference type="Proteomes" id="UP000030765"/>
    </source>
</evidence>
<dbReference type="EMBL" id="KE525407">
    <property type="protein sequence ID" value="KFB52872.1"/>
    <property type="molecule type" value="Genomic_DNA"/>
</dbReference>
<dbReference type="EMBL" id="ATLV01026173">
    <property type="status" value="NOT_ANNOTATED_CDS"/>
    <property type="molecule type" value="Genomic_DNA"/>
</dbReference>
<evidence type="ECO:0000313" key="2">
    <source>
        <dbReference type="EnsemblMetazoa" id="ASIC021146-PA"/>
    </source>
</evidence>
<reference evidence="1 3" key="1">
    <citation type="journal article" date="2014" name="BMC Genomics">
        <title>Genome sequence of Anopheles sinensis provides insight into genetics basis of mosquito competence for malaria parasites.</title>
        <authorList>
            <person name="Zhou D."/>
            <person name="Zhang D."/>
            <person name="Ding G."/>
            <person name="Shi L."/>
            <person name="Hou Q."/>
            <person name="Ye Y."/>
            <person name="Xu Y."/>
            <person name="Zhou H."/>
            <person name="Xiong C."/>
            <person name="Li S."/>
            <person name="Yu J."/>
            <person name="Hong S."/>
            <person name="Yu X."/>
            <person name="Zou P."/>
            <person name="Chen C."/>
            <person name="Chang X."/>
            <person name="Wang W."/>
            <person name="Lv Y."/>
            <person name="Sun Y."/>
            <person name="Ma L."/>
            <person name="Shen B."/>
            <person name="Zhu C."/>
        </authorList>
    </citation>
    <scope>NUCLEOTIDE SEQUENCE [LARGE SCALE GENOMIC DNA]</scope>
</reference>
<dbReference type="EnsemblMetazoa" id="ASIC021146-RA">
    <property type="protein sequence ID" value="ASIC021146-PA"/>
    <property type="gene ID" value="ASIC021146"/>
</dbReference>
<evidence type="ECO:0000313" key="1">
    <source>
        <dbReference type="EMBL" id="KFB52872.1"/>
    </source>
</evidence>
<gene>
    <name evidence="1" type="ORF">ZHAS_00021146</name>
</gene>